<dbReference type="SUPFAM" id="SSF64484">
    <property type="entry name" value="beta and beta-prime subunits of DNA dependent RNA-polymerase"/>
    <property type="match status" value="2"/>
</dbReference>
<dbReference type="Gene3D" id="2.40.270.10">
    <property type="entry name" value="DNA-directed RNA polymerase, subunit 2, domain 6"/>
    <property type="match status" value="1"/>
</dbReference>
<dbReference type="EC" id="2.7.7.6" evidence="1"/>
<evidence type="ECO:0000313" key="7">
    <source>
        <dbReference type="Proteomes" id="UP000219994"/>
    </source>
</evidence>
<comment type="caution">
    <text evidence="6">The sequence shown here is derived from an EMBL/GenBank/DDBJ whole genome shotgun (WGS) entry which is preliminary data.</text>
</comment>
<evidence type="ECO:0000256" key="5">
    <source>
        <dbReference type="ARBA" id="ARBA00023163"/>
    </source>
</evidence>
<evidence type="ECO:0000256" key="2">
    <source>
        <dbReference type="ARBA" id="ARBA00022478"/>
    </source>
</evidence>
<dbReference type="InterPro" id="IPR037033">
    <property type="entry name" value="DNA-dir_RNAP_su2_hyb_sf"/>
</dbReference>
<dbReference type="Gene3D" id="2.40.40.20">
    <property type="match status" value="1"/>
</dbReference>
<dbReference type="GO" id="GO:0006351">
    <property type="term" value="P:DNA-templated transcription"/>
    <property type="evidence" value="ECO:0007669"/>
    <property type="project" value="InterPro"/>
</dbReference>
<name>A0A2A6FS96_9MICO</name>
<evidence type="ECO:0000256" key="3">
    <source>
        <dbReference type="ARBA" id="ARBA00022679"/>
    </source>
</evidence>
<reference evidence="7" key="1">
    <citation type="submission" date="2017-03" db="EMBL/GenBank/DDBJ databases">
        <authorList>
            <person name="Lund M.B."/>
        </authorList>
    </citation>
    <scope>NUCLEOTIDE SEQUENCE [LARGE SCALE GENOMIC DNA]</scope>
</reference>
<dbReference type="GO" id="GO:0003677">
    <property type="term" value="F:DNA binding"/>
    <property type="evidence" value="ECO:0007669"/>
    <property type="project" value="InterPro"/>
</dbReference>
<gene>
    <name evidence="6" type="ORF">B5766_05320</name>
</gene>
<keyword evidence="4" id="KW-0548">Nucleotidyltransferase</keyword>
<dbReference type="GO" id="GO:0000428">
    <property type="term" value="C:DNA-directed RNA polymerase complex"/>
    <property type="evidence" value="ECO:0007669"/>
    <property type="project" value="UniProtKB-KW"/>
</dbReference>
<dbReference type="GO" id="GO:0003899">
    <property type="term" value="F:DNA-directed RNA polymerase activity"/>
    <property type="evidence" value="ECO:0007669"/>
    <property type="project" value="UniProtKB-EC"/>
</dbReference>
<dbReference type="EMBL" id="NAEP01000032">
    <property type="protein sequence ID" value="PDQ35486.1"/>
    <property type="molecule type" value="Genomic_DNA"/>
</dbReference>
<protein>
    <recommendedName>
        <fullName evidence="1">DNA-directed RNA polymerase</fullName>
        <ecNumber evidence="1">2.7.7.6</ecNumber>
    </recommendedName>
</protein>
<organism evidence="6 7">
    <name type="scientific">Candidatus Lumbricidiphila eiseniae</name>
    <dbReference type="NCBI Taxonomy" id="1969409"/>
    <lineage>
        <taxon>Bacteria</taxon>
        <taxon>Bacillati</taxon>
        <taxon>Actinomycetota</taxon>
        <taxon>Actinomycetes</taxon>
        <taxon>Micrococcales</taxon>
        <taxon>Microbacteriaceae</taxon>
        <taxon>Candidatus Lumbricidiphila</taxon>
    </lineage>
</organism>
<accession>A0A2A6FS96</accession>
<evidence type="ECO:0000313" key="6">
    <source>
        <dbReference type="EMBL" id="PDQ35486.1"/>
    </source>
</evidence>
<keyword evidence="3" id="KW-0808">Transferase</keyword>
<evidence type="ECO:0000256" key="4">
    <source>
        <dbReference type="ARBA" id="ARBA00022695"/>
    </source>
</evidence>
<keyword evidence="2" id="KW-0240">DNA-directed RNA polymerase</keyword>
<sequence>MKNSLAGLRRYLYEFQFYLDITQIRHQTGNTITVSAARELRSKVEEILRAQGLSMDDARLPLADAQAAFHEVLKDVPGHNGVYADPESRGAQNPGYAEARQEFFAYAGFAAPGSAGKNGPLLPISPYDPRWAVRSTVKNAGSSLLFITDADIEQRSGGNSVASLIARDPELRLYSINEDQKMFLAGPAYSRDDLSGMTELMGYMTRREYRLVRDWVVDQDTREYMSEKGLARAKAVLDELQSQGVGYKIVRDRNRGQLAVHVEDTKISVRLTDTRANERFVGRVYDDGIATYFSTNYRNGKNGYELYDPSPADVVALLRTAQGLPVERSDGKGFVGQAQQVGEVYFGEDNGKKTSRFAYGSYVRGDRVLRQRDGSEAKVFIHRRSDRSETSTWFGSPNEGRNFIASAVSTASQRALDELGDLLTQFREHRDDALAGKWYPEFSGDEQIALIQHGYWDVLRGAQTTLLRPGFSKEDYDDAVSVLSNVQIDGQSGQSGQSMENVHDMLVGNVAYTGTPEERVREHLEDVVEFMFGGTFDSNQVRWFDPVWVIKYMISPYGPWRNSADLVAAMRAAGWTKDDLDKLHGQNSVLRRIRDEMIDFDPSTARSLEQLQAEAPDRFITKMAEVAKQTLIRNGVEVTSLSVDENGILDWHGIRRDRQGRQLVGFYQQPEQLHGQIGQIFEQGEHGEVVTKFGSGENYLFVPGYQARILPQKAGENLTMEQRTRLRGYEQIMAEQIRYQLAGDSLSNRTEIGGPTVLNGVYRRLYDERHEVDYLERAAERGLEHKWAETVLATEARRVRYPNEMADTFYEAWAAQNSTPESFDPTNDSFRSSLVLTGGRAVAVMDHHSDGFFDPDLTNASKPGVVRFLVEGAQVDAEGKIIPGQKDDRTPVMKHPEVWASKFNPYDRRQMTGMNLLHASGVTQPRGTALMTFGGWGLDDGIVVSKEFAQEHKVLGKDGQLRDLVVGDKLSDLHGNKGVISLIVDRERDYNKVLAEKNQSMIYATDIFRRNPELDVVMSPFSAVGRFNGGTARELMEHPSYLRLPFKGMQPGLMGQMRFIVTHKDVTSGTRVYDGQALTQGRGRKASAQLAWALESQGATEVLHEFYSLNGKAISNFREMLISVGLDMEPDGTLREGDAQTQEGRYVFEMPELSRTEHNRLNKAYLLEELADEHEYADRIDSRGGVIELPFPLRFPSQGADLPGREIPSGGKGVWRLPMLSSHLRTGETLDDGTTVAHEYTTQYLKIFEASWEYRFAQERLAGKHGEISANTRADLEHRMARAPKMAQVAFSTITSSLIERQFSSSNNVFKESLMSVRLPNSATAVWTADPRLEIDQLAMSKEMAQALGVNENEYVLIWRDPVLRDAGVRYLRVAIDNRLTGVAINPVMDKGFDGDFDGDSVAVVKLRSKKAHADAMSKLTVEANLLDLGAIEPIDMGNGRVDEIHPLMMQNSLDIKVTQSIDSRYIERFGKLTMRANENRSDFDEGTITWSQMLEANRDVVAQLSVYYKEVLEGQYGDAALSFEDPVRHLESVKRVCIDTGAKGSPAKLAAYAKHLGIDEHGVDQGEPLHTREQDQGVMIATAVKTAVGIAGAYSQRGVKALRNATQKSVLELTYPVTQSLLQSKHDPQEAMHKYTLLLSTVRELWRGRLMERTADQDGTGTSWKVVTNQKGAPVQATPQQWREAFLEMYRSKDGLNIPSVNPEHVDIVAKALTGLDGRMRNIEAVGAGEDRQLVEVAGLVTGSTMDRLAYGGTYGDLCAAAQARENIFGGEQNGHFAPYEIRQNQREVERYQIRKERAADPTRPVPEPEFISLQARDVLAADNPLARERDVAHRSQLATTVRAPRPLKVEVAEPTDLESDGFEYGF</sequence>
<proteinExistence type="predicted"/>
<dbReference type="Proteomes" id="UP000219994">
    <property type="component" value="Unassembled WGS sequence"/>
</dbReference>
<keyword evidence="5" id="KW-0804">Transcription</keyword>
<evidence type="ECO:0000256" key="1">
    <source>
        <dbReference type="ARBA" id="ARBA00012418"/>
    </source>
</evidence>